<evidence type="ECO:0000256" key="1">
    <source>
        <dbReference type="ARBA" id="ARBA00022491"/>
    </source>
</evidence>
<comment type="caution">
    <text evidence="5">The sequence shown here is derived from an EMBL/GenBank/DDBJ whole genome shotgun (WGS) entry which is preliminary data.</text>
</comment>
<feature type="compositionally biased region" description="Low complexity" evidence="4">
    <location>
        <begin position="1"/>
        <end position="14"/>
    </location>
</feature>
<keyword evidence="1" id="KW-0678">Repressor</keyword>
<dbReference type="EMBL" id="JADFTS010000004">
    <property type="protein sequence ID" value="KAF9609959.1"/>
    <property type="molecule type" value="Genomic_DNA"/>
</dbReference>
<dbReference type="Proteomes" id="UP000631114">
    <property type="component" value="Unassembled WGS sequence"/>
</dbReference>
<dbReference type="PANTHER" id="PTHR33388:SF1">
    <property type="entry name" value="PROTEIN SPEAR2"/>
    <property type="match status" value="1"/>
</dbReference>
<proteinExistence type="predicted"/>
<dbReference type="GO" id="GO:0003700">
    <property type="term" value="F:DNA-binding transcription factor activity"/>
    <property type="evidence" value="ECO:0007669"/>
    <property type="project" value="InterPro"/>
</dbReference>
<sequence>MSNQNDSNGSSGRSSTRRLKQNKVPQRGLGVEKLERIRLEEQIKNGAGAPGPPPVVLPLPHHHQYQSPTAPDLSSLSSPSVRISGTNLLAPHPSHIPKLYTQNTNQTVNRSIGPALGWSAGVGASNGASFNTSFGSEYTKFQTEFGSGSSSSLQHDSKPNWPPLLLMQWRQHSQYQFPSLMNPPISTSSSSAPNFEIEPPSNQNTYGTYTPPSGHHEKMVGMKRSWPFSLDNLPDPSIPCNLTSLVPSFQRSDESYGRGNQVFREVPSVSTQPVNVNWRENSPELKLVKRIKDNGLDGEFLSLSLPATASCSSSTPKFKHPLVFPRPDYHELSKIDALHFQGNMEDQVIHSRGYVQPQYSFFPPKEQHIGRSTSNSKSEVVDGVDLSLKL</sequence>
<feature type="region of interest" description="Disordered" evidence="4">
    <location>
        <begin position="1"/>
        <end position="79"/>
    </location>
</feature>
<keyword evidence="2" id="KW-0805">Transcription regulation</keyword>
<evidence type="ECO:0000256" key="2">
    <source>
        <dbReference type="ARBA" id="ARBA00023015"/>
    </source>
</evidence>
<protein>
    <submittedName>
        <fullName evidence="5">Uncharacterized protein</fullName>
    </submittedName>
</protein>
<name>A0A835I3K2_9MAGN</name>
<evidence type="ECO:0000313" key="6">
    <source>
        <dbReference type="Proteomes" id="UP000631114"/>
    </source>
</evidence>
<keyword evidence="6" id="KW-1185">Reference proteome</keyword>
<dbReference type="OrthoDB" id="1926221at2759"/>
<feature type="compositionally biased region" description="Basic and acidic residues" evidence="4">
    <location>
        <begin position="30"/>
        <end position="43"/>
    </location>
</feature>
<dbReference type="InterPro" id="IPR040356">
    <property type="entry name" value="SPEAR"/>
</dbReference>
<reference evidence="5 6" key="1">
    <citation type="submission" date="2020-10" db="EMBL/GenBank/DDBJ databases">
        <title>The Coptis chinensis genome and diversification of protoberbering-type alkaloids.</title>
        <authorList>
            <person name="Wang B."/>
            <person name="Shu S."/>
            <person name="Song C."/>
            <person name="Liu Y."/>
        </authorList>
    </citation>
    <scope>NUCLEOTIDE SEQUENCE [LARGE SCALE GENOMIC DNA]</scope>
    <source>
        <strain evidence="5">HL-2020</strain>
        <tissue evidence="5">Leaf</tissue>
    </source>
</reference>
<evidence type="ECO:0000313" key="5">
    <source>
        <dbReference type="EMBL" id="KAF9609959.1"/>
    </source>
</evidence>
<dbReference type="AlphaFoldDB" id="A0A835I3K2"/>
<accession>A0A835I3K2</accession>
<evidence type="ECO:0000256" key="4">
    <source>
        <dbReference type="SAM" id="MobiDB-lite"/>
    </source>
</evidence>
<organism evidence="5 6">
    <name type="scientific">Coptis chinensis</name>
    <dbReference type="NCBI Taxonomy" id="261450"/>
    <lineage>
        <taxon>Eukaryota</taxon>
        <taxon>Viridiplantae</taxon>
        <taxon>Streptophyta</taxon>
        <taxon>Embryophyta</taxon>
        <taxon>Tracheophyta</taxon>
        <taxon>Spermatophyta</taxon>
        <taxon>Magnoliopsida</taxon>
        <taxon>Ranunculales</taxon>
        <taxon>Ranunculaceae</taxon>
        <taxon>Coptidoideae</taxon>
        <taxon>Coptis</taxon>
    </lineage>
</organism>
<keyword evidence="3" id="KW-0804">Transcription</keyword>
<gene>
    <name evidence="5" type="ORF">IFM89_019515</name>
</gene>
<evidence type="ECO:0000256" key="3">
    <source>
        <dbReference type="ARBA" id="ARBA00023163"/>
    </source>
</evidence>
<feature type="compositionally biased region" description="Low complexity" evidence="4">
    <location>
        <begin position="67"/>
        <end position="79"/>
    </location>
</feature>
<dbReference type="PANTHER" id="PTHR33388">
    <property type="entry name" value="OS01G0212500 PROTEIN"/>
    <property type="match status" value="1"/>
</dbReference>